<dbReference type="Pfam" id="PF07697">
    <property type="entry name" value="7TMR-HDED"/>
    <property type="match status" value="1"/>
</dbReference>
<feature type="transmembrane region" description="Helical" evidence="1">
    <location>
        <begin position="393"/>
        <end position="415"/>
    </location>
</feature>
<dbReference type="InterPro" id="IPR006674">
    <property type="entry name" value="HD_domain"/>
</dbReference>
<feature type="transmembrane region" description="Helical" evidence="1">
    <location>
        <begin position="350"/>
        <end position="381"/>
    </location>
</feature>
<name>A0ABN1JV90_9CLOT</name>
<reference evidence="3 4" key="1">
    <citation type="journal article" date="2019" name="Int. J. Syst. Evol. Microbiol.">
        <title>The Global Catalogue of Microorganisms (GCM) 10K type strain sequencing project: providing services to taxonomists for standard genome sequencing and annotation.</title>
        <authorList>
            <consortium name="The Broad Institute Genomics Platform"/>
            <consortium name="The Broad Institute Genome Sequencing Center for Infectious Disease"/>
            <person name="Wu L."/>
            <person name="Ma J."/>
        </authorList>
    </citation>
    <scope>NUCLEOTIDE SEQUENCE [LARGE SCALE GENOMIC DNA]</scope>
    <source>
        <strain evidence="3 4">JCM 1407</strain>
    </source>
</reference>
<evidence type="ECO:0000313" key="3">
    <source>
        <dbReference type="EMBL" id="GAA0747318.1"/>
    </source>
</evidence>
<keyword evidence="4" id="KW-1185">Reference proteome</keyword>
<evidence type="ECO:0000259" key="2">
    <source>
        <dbReference type="PROSITE" id="PS51831"/>
    </source>
</evidence>
<sequence>MRKISMNKIMKDYRFKKYLIFFITFICTYVILITGLVTKKYDLKEGDIPKTNIKAPMEIKDESSTKARLNQALEAVTPEYTKKAEVKTEVLNNIKSFFLQVESVSSKYSDKNQATSELAKISKINLSKDQYESILSLDKEGVKKLQEFLINLMSDLYENYNIIDETDTKGVVGKTIKKAQDSIYIKVRSSDLSSNLSRLAETIGIHEIKPNYFYDKEKTEEAKKEVIKNTPPVMIKKGQIIAKEGEPIGKVELEILKELGLLNTSSNFQWYTFISLAALVLLVQFIQWMYLYKYHSSCFENSNNLILISLVNCVFLLLARSLTIISPFLIPLACVPMMLTLLLNHRISLVVSLLNCILIAVAVNFNVEILLISIVSGVLGATFLRKMQQRNDIIYISLYIAVINVILSFSAGFILSNSVIDVGKKALFSFIGSIISAVLTIGFLPLLESTFDIVTTMKLLELSNPNHPLLKTLLIKAPGTYHHSVLVGNLAEVAAEIVGGDPILARVAAYYHDIGKTKRPYFFKENQVGRENPHDKISANLSALIIISHVKDGLEISREHKIPKIIQDIIQQHHGNSLVKYFYITAKNNCERPDQIDENHFRYDGPVPETKEAAIIMLADGVEAAVRSINDPTNEKIKAMVEKIIKDRLDEGQLDNCELTLKNIKNIKESFLKVLTGIYHQRIEYPEDKWIKK</sequence>
<dbReference type="PROSITE" id="PS51831">
    <property type="entry name" value="HD"/>
    <property type="match status" value="1"/>
</dbReference>
<feature type="transmembrane region" description="Helical" evidence="1">
    <location>
        <begin position="304"/>
        <end position="330"/>
    </location>
</feature>
<dbReference type="SMART" id="SM00471">
    <property type="entry name" value="HDc"/>
    <property type="match status" value="1"/>
</dbReference>
<feature type="transmembrane region" description="Helical" evidence="1">
    <location>
        <begin position="427"/>
        <end position="447"/>
    </location>
</feature>
<dbReference type="Pfam" id="PF07698">
    <property type="entry name" value="7TM-7TMR_HD"/>
    <property type="match status" value="1"/>
</dbReference>
<dbReference type="PANTHER" id="PTHR36442:SF1">
    <property type="entry name" value="CYCLIC-DI-AMP PHOSPHODIESTERASE PGPH"/>
    <property type="match status" value="1"/>
</dbReference>
<keyword evidence="1" id="KW-1133">Transmembrane helix</keyword>
<dbReference type="InterPro" id="IPR011621">
    <property type="entry name" value="Metal-dep_PHydrolase_7TM_intra"/>
</dbReference>
<feature type="transmembrane region" description="Helical" evidence="1">
    <location>
        <begin position="20"/>
        <end position="38"/>
    </location>
</feature>
<dbReference type="CDD" id="cd00077">
    <property type="entry name" value="HDc"/>
    <property type="match status" value="1"/>
</dbReference>
<dbReference type="InterPro" id="IPR003607">
    <property type="entry name" value="HD/PDEase_dom"/>
</dbReference>
<keyword evidence="1" id="KW-0472">Membrane</keyword>
<dbReference type="NCBIfam" id="TIGR00277">
    <property type="entry name" value="HDIG"/>
    <property type="match status" value="1"/>
</dbReference>
<dbReference type="Proteomes" id="UP001501510">
    <property type="component" value="Unassembled WGS sequence"/>
</dbReference>
<evidence type="ECO:0000256" key="1">
    <source>
        <dbReference type="SAM" id="Phobius"/>
    </source>
</evidence>
<organism evidence="3 4">
    <name type="scientific">Clostridium oceanicum</name>
    <dbReference type="NCBI Taxonomy" id="1543"/>
    <lineage>
        <taxon>Bacteria</taxon>
        <taxon>Bacillati</taxon>
        <taxon>Bacillota</taxon>
        <taxon>Clostridia</taxon>
        <taxon>Eubacteriales</taxon>
        <taxon>Clostridiaceae</taxon>
        <taxon>Clostridium</taxon>
    </lineage>
</organism>
<dbReference type="PANTHER" id="PTHR36442">
    <property type="entry name" value="CYCLIC-DI-AMP PHOSPHODIESTERASE PGPH"/>
    <property type="match status" value="1"/>
</dbReference>
<keyword evidence="1" id="KW-0812">Transmembrane</keyword>
<gene>
    <name evidence="3" type="ORF">GCM10008906_36290</name>
</gene>
<feature type="transmembrane region" description="Helical" evidence="1">
    <location>
        <begin position="270"/>
        <end position="292"/>
    </location>
</feature>
<dbReference type="EMBL" id="BAAACG010000019">
    <property type="protein sequence ID" value="GAA0747318.1"/>
    <property type="molecule type" value="Genomic_DNA"/>
</dbReference>
<dbReference type="RefSeq" id="WP_343764063.1">
    <property type="nucleotide sequence ID" value="NZ_BAAACG010000019.1"/>
</dbReference>
<dbReference type="InterPro" id="IPR006675">
    <property type="entry name" value="HDIG_dom"/>
</dbReference>
<dbReference type="InterPro" id="IPR052722">
    <property type="entry name" value="PgpH_phosphodiesterase"/>
</dbReference>
<dbReference type="Pfam" id="PF01966">
    <property type="entry name" value="HD"/>
    <property type="match status" value="1"/>
</dbReference>
<proteinExistence type="predicted"/>
<dbReference type="InterPro" id="IPR011624">
    <property type="entry name" value="Metal-dep_PHydrolase_7TM_extra"/>
</dbReference>
<evidence type="ECO:0000313" key="4">
    <source>
        <dbReference type="Proteomes" id="UP001501510"/>
    </source>
</evidence>
<dbReference type="SUPFAM" id="SSF109604">
    <property type="entry name" value="HD-domain/PDEase-like"/>
    <property type="match status" value="1"/>
</dbReference>
<protein>
    <submittedName>
        <fullName evidence="3">HDIG domain-containing protein</fullName>
    </submittedName>
</protein>
<comment type="caution">
    <text evidence="3">The sequence shown here is derived from an EMBL/GenBank/DDBJ whole genome shotgun (WGS) entry which is preliminary data.</text>
</comment>
<feature type="domain" description="HD" evidence="2">
    <location>
        <begin position="480"/>
        <end position="625"/>
    </location>
</feature>
<accession>A0ABN1JV90</accession>
<dbReference type="Gene3D" id="1.10.3210.10">
    <property type="entry name" value="Hypothetical protein af1432"/>
    <property type="match status" value="1"/>
</dbReference>